<dbReference type="SUPFAM" id="SSF51735">
    <property type="entry name" value="NAD(P)-binding Rossmann-fold domains"/>
    <property type="match status" value="1"/>
</dbReference>
<dbReference type="EMBL" id="SHNO01000001">
    <property type="protein sequence ID" value="MCX2977363.1"/>
    <property type="molecule type" value="Genomic_DNA"/>
</dbReference>
<comment type="similarity">
    <text evidence="1">Belongs to the short-chain dehydrogenases/reductases (SDR) family.</text>
</comment>
<accession>A0ABT3T512</accession>
<reference evidence="2" key="1">
    <citation type="submission" date="2019-02" db="EMBL/GenBank/DDBJ databases">
        <authorList>
            <person name="Li S.-H."/>
        </authorList>
    </citation>
    <scope>NUCLEOTIDE SEQUENCE</scope>
    <source>
        <strain evidence="2">IMCC11814</strain>
    </source>
</reference>
<evidence type="ECO:0000313" key="3">
    <source>
        <dbReference type="Proteomes" id="UP001143304"/>
    </source>
</evidence>
<dbReference type="PRINTS" id="PR00081">
    <property type="entry name" value="GDHRDH"/>
</dbReference>
<dbReference type="PANTHER" id="PTHR42879">
    <property type="entry name" value="3-OXOACYL-(ACYL-CARRIER-PROTEIN) REDUCTASE"/>
    <property type="match status" value="1"/>
</dbReference>
<protein>
    <submittedName>
        <fullName evidence="2">SDR family oxidoreductase</fullName>
    </submittedName>
</protein>
<dbReference type="InterPro" id="IPR002347">
    <property type="entry name" value="SDR_fam"/>
</dbReference>
<comment type="caution">
    <text evidence="2">The sequence shown here is derived from an EMBL/GenBank/DDBJ whole genome shotgun (WGS) entry which is preliminary data.</text>
</comment>
<dbReference type="RefSeq" id="WP_279249086.1">
    <property type="nucleotide sequence ID" value="NZ_SHNO01000001.1"/>
</dbReference>
<evidence type="ECO:0000256" key="1">
    <source>
        <dbReference type="ARBA" id="ARBA00006484"/>
    </source>
</evidence>
<dbReference type="InterPro" id="IPR050259">
    <property type="entry name" value="SDR"/>
</dbReference>
<organism evidence="2 3">
    <name type="scientific">Candidatus Marimicrobium litorale</name>
    <dbReference type="NCBI Taxonomy" id="2518991"/>
    <lineage>
        <taxon>Bacteria</taxon>
        <taxon>Pseudomonadati</taxon>
        <taxon>Pseudomonadota</taxon>
        <taxon>Gammaproteobacteria</taxon>
        <taxon>Cellvibrionales</taxon>
        <taxon>Halieaceae</taxon>
        <taxon>Marimicrobium</taxon>
    </lineage>
</organism>
<name>A0ABT3T512_9GAMM</name>
<evidence type="ECO:0000313" key="2">
    <source>
        <dbReference type="EMBL" id="MCX2977363.1"/>
    </source>
</evidence>
<gene>
    <name evidence="2" type="ORF">EYC82_08350</name>
</gene>
<sequence>MKFDLAGHTALITGSDRNTGEVIARTLAGAGAVVVIHSNASETGAAECAQAIPGAHCVVGDIATAAGCDAVCEQVLTLGLTLDILVNNYGTASRGKWSSASDADWLEMYQKNVLSVARLVRGFTPGMVARGRGRIINLGTVGSHRPGPLMPHYYSAKGALATMAVSLMQELAGTGVTVNTVSPGLIHTPELEAGYRLKAERKGWGSHWDDILPHILAEDFPNPCGRLATREEVADLVLFLASDEAGFINGQNIRVDGGAVAYV</sequence>
<keyword evidence="3" id="KW-1185">Reference proteome</keyword>
<dbReference type="Proteomes" id="UP001143304">
    <property type="component" value="Unassembled WGS sequence"/>
</dbReference>
<dbReference type="Pfam" id="PF13561">
    <property type="entry name" value="adh_short_C2"/>
    <property type="match status" value="1"/>
</dbReference>
<dbReference type="PRINTS" id="PR00080">
    <property type="entry name" value="SDRFAMILY"/>
</dbReference>
<proteinExistence type="inferred from homology"/>
<dbReference type="Gene3D" id="3.40.50.720">
    <property type="entry name" value="NAD(P)-binding Rossmann-like Domain"/>
    <property type="match status" value="1"/>
</dbReference>
<dbReference type="InterPro" id="IPR036291">
    <property type="entry name" value="NAD(P)-bd_dom_sf"/>
</dbReference>
<dbReference type="CDD" id="cd05233">
    <property type="entry name" value="SDR_c"/>
    <property type="match status" value="1"/>
</dbReference>